<protein>
    <submittedName>
        <fullName evidence="3">CP family cyanate transporter-like MFS transporter</fullName>
    </submittedName>
</protein>
<feature type="transmembrane region" description="Helical" evidence="1">
    <location>
        <begin position="171"/>
        <end position="195"/>
    </location>
</feature>
<keyword evidence="1" id="KW-0812">Transmembrane</keyword>
<feature type="transmembrane region" description="Helical" evidence="1">
    <location>
        <begin position="81"/>
        <end position="98"/>
    </location>
</feature>
<dbReference type="Gene3D" id="1.20.1250.20">
    <property type="entry name" value="MFS general substrate transporter like domains"/>
    <property type="match status" value="2"/>
</dbReference>
<feature type="transmembrane region" description="Helical" evidence="1">
    <location>
        <begin position="318"/>
        <end position="339"/>
    </location>
</feature>
<dbReference type="GO" id="GO:0022857">
    <property type="term" value="F:transmembrane transporter activity"/>
    <property type="evidence" value="ECO:0007669"/>
    <property type="project" value="InterPro"/>
</dbReference>
<dbReference type="PANTHER" id="PTHR23523:SF2">
    <property type="entry name" value="2-NITROIMIDAZOLE TRANSPORTER"/>
    <property type="match status" value="1"/>
</dbReference>
<dbReference type="InterPro" id="IPR011701">
    <property type="entry name" value="MFS"/>
</dbReference>
<keyword evidence="4" id="KW-1185">Reference proteome</keyword>
<dbReference type="OrthoDB" id="5317164at2"/>
<evidence type="ECO:0000313" key="4">
    <source>
        <dbReference type="Proteomes" id="UP000029864"/>
    </source>
</evidence>
<feature type="transmembrane region" description="Helical" evidence="1">
    <location>
        <begin position="380"/>
        <end position="401"/>
    </location>
</feature>
<reference evidence="3 5" key="2">
    <citation type="submission" date="2020-08" db="EMBL/GenBank/DDBJ databases">
        <title>Sequencing the genomes of 1000 actinobacteria strains.</title>
        <authorList>
            <person name="Klenk H.-P."/>
        </authorList>
    </citation>
    <scope>NUCLEOTIDE SEQUENCE [LARGE SCALE GENOMIC DNA]</scope>
    <source>
        <strain evidence="3 5">DSM 21065</strain>
    </source>
</reference>
<evidence type="ECO:0000313" key="2">
    <source>
        <dbReference type="EMBL" id="KGJ72587.1"/>
    </source>
</evidence>
<dbReference type="AlphaFoldDB" id="A0A099J516"/>
<name>A0A099J516_9MICO</name>
<sequence length="412" mass="42968">MNIRPFRWRFHAAVPVLGVIILIGLVLRGPIVAVAPIAATIRADTGLSSAGIGLLTSLPILLFAIATPFAAALIGRVGPNAATTICLLGVILGSIVRSTGGVTALFVGAALIGLFITIGNVVIPVLIRRDVDPRRVGFATGVYSSALNIGSMVTSFATAPLAEAWGWRVALLFWATFAVVATAGWMSSVGWRGGFVSGERPRLRMRDDRTGGMRMTARTDRPRLGGTAALLAIAFSGQAFAYYGTTAWLPQILHDEQGYSQTSAGSSASLFQIAALIGAMGIPALVARTNATWGVLAVFLGWLTIPLGLLLAPSLYLLWELIGGAAQGGGFTAVFIIVLRMATDDRHARRLSALVQGVGYGVACTAPSLLGAAHDFSDGWTVPIVLISLGVATFGSCGLIASRRQSRDLSSL</sequence>
<proteinExistence type="predicted"/>
<dbReference type="EMBL" id="JPXF01000064">
    <property type="protein sequence ID" value="KGJ72587.1"/>
    <property type="molecule type" value="Genomic_DNA"/>
</dbReference>
<feature type="transmembrane region" description="Helical" evidence="1">
    <location>
        <begin position="138"/>
        <end position="159"/>
    </location>
</feature>
<reference evidence="2 4" key="1">
    <citation type="submission" date="2014-08" db="EMBL/GenBank/DDBJ databases">
        <authorList>
            <person name="Sisinthy S."/>
        </authorList>
    </citation>
    <scope>NUCLEOTIDE SEQUENCE [LARGE SCALE GENOMIC DNA]</scope>
    <source>
        <strain evidence="2 4">RuG17</strain>
    </source>
</reference>
<keyword evidence="1" id="KW-1133">Transmembrane helix</keyword>
<feature type="transmembrane region" description="Helical" evidence="1">
    <location>
        <begin position="264"/>
        <end position="286"/>
    </location>
</feature>
<dbReference type="STRING" id="1001240.GY21_14230"/>
<feature type="transmembrane region" description="Helical" evidence="1">
    <location>
        <begin position="12"/>
        <end position="38"/>
    </location>
</feature>
<dbReference type="SUPFAM" id="SSF103473">
    <property type="entry name" value="MFS general substrate transporter"/>
    <property type="match status" value="1"/>
</dbReference>
<dbReference type="PANTHER" id="PTHR23523">
    <property type="match status" value="1"/>
</dbReference>
<feature type="transmembrane region" description="Helical" evidence="1">
    <location>
        <begin position="50"/>
        <end position="74"/>
    </location>
</feature>
<keyword evidence="1" id="KW-0472">Membrane</keyword>
<dbReference type="EMBL" id="JACHBQ010000001">
    <property type="protein sequence ID" value="MBB5642892.1"/>
    <property type="molecule type" value="Genomic_DNA"/>
</dbReference>
<feature type="transmembrane region" description="Helical" evidence="1">
    <location>
        <begin position="104"/>
        <end position="126"/>
    </location>
</feature>
<feature type="transmembrane region" description="Helical" evidence="1">
    <location>
        <begin position="351"/>
        <end position="374"/>
    </location>
</feature>
<dbReference type="eggNOG" id="COG2807">
    <property type="taxonomic scope" value="Bacteria"/>
</dbReference>
<comment type="caution">
    <text evidence="2">The sequence shown here is derived from an EMBL/GenBank/DDBJ whole genome shotgun (WGS) entry which is preliminary data.</text>
</comment>
<evidence type="ECO:0000256" key="1">
    <source>
        <dbReference type="SAM" id="Phobius"/>
    </source>
</evidence>
<organism evidence="2 4">
    <name type="scientific">Cryobacterium roopkundense</name>
    <dbReference type="NCBI Taxonomy" id="1001240"/>
    <lineage>
        <taxon>Bacteria</taxon>
        <taxon>Bacillati</taxon>
        <taxon>Actinomycetota</taxon>
        <taxon>Actinomycetes</taxon>
        <taxon>Micrococcales</taxon>
        <taxon>Microbacteriaceae</taxon>
        <taxon>Cryobacterium</taxon>
    </lineage>
</organism>
<dbReference type="Pfam" id="PF07690">
    <property type="entry name" value="MFS_1"/>
    <property type="match status" value="1"/>
</dbReference>
<dbReference type="Proteomes" id="UP000561726">
    <property type="component" value="Unassembled WGS sequence"/>
</dbReference>
<dbReference type="InterPro" id="IPR052524">
    <property type="entry name" value="MFS_Cyanate_Porter"/>
</dbReference>
<dbReference type="Proteomes" id="UP000029864">
    <property type="component" value="Unassembled WGS sequence"/>
</dbReference>
<dbReference type="RefSeq" id="WP_035837504.1">
    <property type="nucleotide sequence ID" value="NZ_JACHBQ010000001.1"/>
</dbReference>
<gene>
    <name evidence="3" type="ORF">BJ997_003440</name>
    <name evidence="2" type="ORF">GY21_14230</name>
</gene>
<accession>A0A099J516</accession>
<feature type="transmembrane region" description="Helical" evidence="1">
    <location>
        <begin position="293"/>
        <end position="312"/>
    </location>
</feature>
<dbReference type="InterPro" id="IPR036259">
    <property type="entry name" value="MFS_trans_sf"/>
</dbReference>
<feature type="transmembrane region" description="Helical" evidence="1">
    <location>
        <begin position="224"/>
        <end position="244"/>
    </location>
</feature>
<evidence type="ECO:0000313" key="3">
    <source>
        <dbReference type="EMBL" id="MBB5642892.1"/>
    </source>
</evidence>
<evidence type="ECO:0000313" key="5">
    <source>
        <dbReference type="Proteomes" id="UP000561726"/>
    </source>
</evidence>